<comment type="caution">
    <text evidence="1">The sequence shown here is derived from an EMBL/GenBank/DDBJ whole genome shotgun (WGS) entry which is preliminary data.</text>
</comment>
<dbReference type="EMBL" id="JANQDX010000020">
    <property type="protein sequence ID" value="KAL0903186.1"/>
    <property type="molecule type" value="Genomic_DNA"/>
</dbReference>
<protein>
    <submittedName>
        <fullName evidence="1">Uncharacterized protein</fullName>
    </submittedName>
</protein>
<gene>
    <name evidence="1" type="ORF">M5K25_027543</name>
</gene>
<evidence type="ECO:0000313" key="1">
    <source>
        <dbReference type="EMBL" id="KAL0903186.1"/>
    </source>
</evidence>
<name>A0ABD0TU42_DENTH</name>
<sequence length="73" mass="8186">MKKGLIKTGKRALQINLNVKRLEDDVKKLDKISVDVGNFLHLLESAKQILQEQLLKPCRACETGSLPKSELIS</sequence>
<dbReference type="Proteomes" id="UP001552299">
    <property type="component" value="Unassembled WGS sequence"/>
</dbReference>
<evidence type="ECO:0000313" key="2">
    <source>
        <dbReference type="Proteomes" id="UP001552299"/>
    </source>
</evidence>
<proteinExistence type="predicted"/>
<accession>A0ABD0TU42</accession>
<organism evidence="1 2">
    <name type="scientific">Dendrobium thyrsiflorum</name>
    <name type="common">Pinecone-like raceme dendrobium</name>
    <name type="synonym">Orchid</name>
    <dbReference type="NCBI Taxonomy" id="117978"/>
    <lineage>
        <taxon>Eukaryota</taxon>
        <taxon>Viridiplantae</taxon>
        <taxon>Streptophyta</taxon>
        <taxon>Embryophyta</taxon>
        <taxon>Tracheophyta</taxon>
        <taxon>Spermatophyta</taxon>
        <taxon>Magnoliopsida</taxon>
        <taxon>Liliopsida</taxon>
        <taxon>Asparagales</taxon>
        <taxon>Orchidaceae</taxon>
        <taxon>Epidendroideae</taxon>
        <taxon>Malaxideae</taxon>
        <taxon>Dendrobiinae</taxon>
        <taxon>Dendrobium</taxon>
    </lineage>
</organism>
<keyword evidence="2" id="KW-1185">Reference proteome</keyword>
<dbReference type="AlphaFoldDB" id="A0ABD0TU42"/>
<reference evidence="1 2" key="1">
    <citation type="journal article" date="2024" name="Plant Biotechnol. J.">
        <title>Dendrobium thyrsiflorum genome and its molecular insights into genes involved in important horticultural traits.</title>
        <authorList>
            <person name="Chen B."/>
            <person name="Wang J.Y."/>
            <person name="Zheng P.J."/>
            <person name="Li K.L."/>
            <person name="Liang Y.M."/>
            <person name="Chen X.F."/>
            <person name="Zhang C."/>
            <person name="Zhao X."/>
            <person name="He X."/>
            <person name="Zhang G.Q."/>
            <person name="Liu Z.J."/>
            <person name="Xu Q."/>
        </authorList>
    </citation>
    <scope>NUCLEOTIDE SEQUENCE [LARGE SCALE GENOMIC DNA]</scope>
    <source>
        <strain evidence="1">GZMU011</strain>
    </source>
</reference>